<reference evidence="1 2" key="1">
    <citation type="journal article" date="2021" name="Elife">
        <title>Chloroplast acquisition without the gene transfer in kleptoplastic sea slugs, Plakobranchus ocellatus.</title>
        <authorList>
            <person name="Maeda T."/>
            <person name="Takahashi S."/>
            <person name="Yoshida T."/>
            <person name="Shimamura S."/>
            <person name="Takaki Y."/>
            <person name="Nagai Y."/>
            <person name="Toyoda A."/>
            <person name="Suzuki Y."/>
            <person name="Arimoto A."/>
            <person name="Ishii H."/>
            <person name="Satoh N."/>
            <person name="Nishiyama T."/>
            <person name="Hasebe M."/>
            <person name="Maruyama T."/>
            <person name="Minagawa J."/>
            <person name="Obokata J."/>
            <person name="Shigenobu S."/>
        </authorList>
    </citation>
    <scope>NUCLEOTIDE SEQUENCE [LARGE SCALE GENOMIC DNA]</scope>
</reference>
<sequence>MAMSSWSPHRFSVIELKPISSILDHCLFTRDAATPPPPPPLPQTHTSFPWQAVSSSLTSVAVHRFRCYCFLLIERQILPMEEADEFSSVVFTWVICRNGARPGAGCY</sequence>
<gene>
    <name evidence="1" type="ORF">ElyMa_003849100</name>
</gene>
<dbReference type="Proteomes" id="UP000762676">
    <property type="component" value="Unassembled WGS sequence"/>
</dbReference>
<comment type="caution">
    <text evidence="1">The sequence shown here is derived from an EMBL/GenBank/DDBJ whole genome shotgun (WGS) entry which is preliminary data.</text>
</comment>
<dbReference type="AlphaFoldDB" id="A0AAV4FHM3"/>
<organism evidence="1 2">
    <name type="scientific">Elysia marginata</name>
    <dbReference type="NCBI Taxonomy" id="1093978"/>
    <lineage>
        <taxon>Eukaryota</taxon>
        <taxon>Metazoa</taxon>
        <taxon>Spiralia</taxon>
        <taxon>Lophotrochozoa</taxon>
        <taxon>Mollusca</taxon>
        <taxon>Gastropoda</taxon>
        <taxon>Heterobranchia</taxon>
        <taxon>Euthyneura</taxon>
        <taxon>Panpulmonata</taxon>
        <taxon>Sacoglossa</taxon>
        <taxon>Placobranchoidea</taxon>
        <taxon>Plakobranchidae</taxon>
        <taxon>Elysia</taxon>
    </lineage>
</organism>
<keyword evidence="2" id="KW-1185">Reference proteome</keyword>
<evidence type="ECO:0000313" key="1">
    <source>
        <dbReference type="EMBL" id="GFR72732.1"/>
    </source>
</evidence>
<evidence type="ECO:0000313" key="2">
    <source>
        <dbReference type="Proteomes" id="UP000762676"/>
    </source>
</evidence>
<proteinExistence type="predicted"/>
<accession>A0AAV4FHM3</accession>
<protein>
    <submittedName>
        <fullName evidence="1">Uncharacterized protein</fullName>
    </submittedName>
</protein>
<name>A0AAV4FHM3_9GAST</name>
<dbReference type="EMBL" id="BMAT01007851">
    <property type="protein sequence ID" value="GFR72732.1"/>
    <property type="molecule type" value="Genomic_DNA"/>
</dbReference>